<evidence type="ECO:0000259" key="2">
    <source>
        <dbReference type="PROSITE" id="PS50943"/>
    </source>
</evidence>
<name>A0A1Y4MTL3_9FIRM</name>
<dbReference type="CDD" id="cd00093">
    <property type="entry name" value="HTH_XRE"/>
    <property type="match status" value="1"/>
</dbReference>
<comment type="similarity">
    <text evidence="1">Belongs to the short-chain fatty acyl-CoA assimilation regulator (ScfR) family.</text>
</comment>
<gene>
    <name evidence="3" type="ORF">B5F11_06080</name>
</gene>
<dbReference type="RefSeq" id="WP_087300285.1">
    <property type="nucleotide sequence ID" value="NZ_CAMMGH010000001.1"/>
</dbReference>
<evidence type="ECO:0000313" key="3">
    <source>
        <dbReference type="EMBL" id="OUP70202.1"/>
    </source>
</evidence>
<dbReference type="GO" id="GO:0003677">
    <property type="term" value="F:DNA binding"/>
    <property type="evidence" value="ECO:0007669"/>
    <property type="project" value="InterPro"/>
</dbReference>
<dbReference type="SMART" id="SM00530">
    <property type="entry name" value="HTH_XRE"/>
    <property type="match status" value="1"/>
</dbReference>
<dbReference type="EMBL" id="NFKP01000005">
    <property type="protein sequence ID" value="OUP70202.1"/>
    <property type="molecule type" value="Genomic_DNA"/>
</dbReference>
<dbReference type="AlphaFoldDB" id="A0A1Y4MTL3"/>
<protein>
    <recommendedName>
        <fullName evidence="2">HTH cro/C1-type domain-containing protein</fullName>
    </recommendedName>
</protein>
<dbReference type="Gene3D" id="1.10.260.40">
    <property type="entry name" value="lambda repressor-like DNA-binding domains"/>
    <property type="match status" value="1"/>
</dbReference>
<dbReference type="InterPro" id="IPR010359">
    <property type="entry name" value="IrrE_HExxH"/>
</dbReference>
<dbReference type="SUPFAM" id="SSF47413">
    <property type="entry name" value="lambda repressor-like DNA-binding domains"/>
    <property type="match status" value="1"/>
</dbReference>
<dbReference type="Pfam" id="PF12844">
    <property type="entry name" value="HTH_19"/>
    <property type="match status" value="1"/>
</dbReference>
<evidence type="ECO:0000256" key="1">
    <source>
        <dbReference type="ARBA" id="ARBA00007227"/>
    </source>
</evidence>
<dbReference type="Proteomes" id="UP000196386">
    <property type="component" value="Unassembled WGS sequence"/>
</dbReference>
<dbReference type="InterPro" id="IPR052345">
    <property type="entry name" value="Rad_response_metalloprotease"/>
</dbReference>
<dbReference type="PANTHER" id="PTHR43236">
    <property type="entry name" value="ANTITOXIN HIGA1"/>
    <property type="match status" value="1"/>
</dbReference>
<reference evidence="4" key="1">
    <citation type="submission" date="2017-04" db="EMBL/GenBank/DDBJ databases">
        <title>Function of individual gut microbiota members based on whole genome sequencing of pure cultures obtained from chicken caecum.</title>
        <authorList>
            <person name="Medvecky M."/>
            <person name="Cejkova D."/>
            <person name="Polansky O."/>
            <person name="Karasova D."/>
            <person name="Kubasova T."/>
            <person name="Cizek A."/>
            <person name="Rychlik I."/>
        </authorList>
    </citation>
    <scope>NUCLEOTIDE SEQUENCE [LARGE SCALE GENOMIC DNA]</scope>
    <source>
        <strain evidence="4">An175</strain>
    </source>
</reference>
<feature type="domain" description="HTH cro/C1-type" evidence="2">
    <location>
        <begin position="12"/>
        <end position="66"/>
    </location>
</feature>
<comment type="caution">
    <text evidence="3">The sequence shown here is derived from an EMBL/GenBank/DDBJ whole genome shotgun (WGS) entry which is preliminary data.</text>
</comment>
<organism evidence="3 4">
    <name type="scientific">Anaerotruncus colihominis</name>
    <dbReference type="NCBI Taxonomy" id="169435"/>
    <lineage>
        <taxon>Bacteria</taxon>
        <taxon>Bacillati</taxon>
        <taxon>Bacillota</taxon>
        <taxon>Clostridia</taxon>
        <taxon>Eubacteriales</taxon>
        <taxon>Oscillospiraceae</taxon>
        <taxon>Anaerotruncus</taxon>
    </lineage>
</organism>
<proteinExistence type="inferred from homology"/>
<dbReference type="PROSITE" id="PS50943">
    <property type="entry name" value="HTH_CROC1"/>
    <property type="match status" value="1"/>
</dbReference>
<dbReference type="InterPro" id="IPR001387">
    <property type="entry name" value="Cro/C1-type_HTH"/>
</dbReference>
<accession>A0A1Y4MTL3</accession>
<dbReference type="PANTHER" id="PTHR43236:SF1">
    <property type="entry name" value="BLL7220 PROTEIN"/>
    <property type="match status" value="1"/>
</dbReference>
<dbReference type="InterPro" id="IPR010982">
    <property type="entry name" value="Lambda_DNA-bd_dom_sf"/>
</dbReference>
<dbReference type="Pfam" id="PF06114">
    <property type="entry name" value="Peptidase_M78"/>
    <property type="match status" value="1"/>
</dbReference>
<dbReference type="Gene3D" id="1.10.10.2910">
    <property type="match status" value="1"/>
</dbReference>
<sequence>MQKGNRVNSERIKEARLFRKMTMADLAESVGINKQAISQFENNKTTPEPLTLRKISEALDFPYSFFLEYDNPSTIGNTYFRALYSSKKKDLVAQKIRAKYLVKIHSVLSTKVRFKPLNLPVFTDEEQLSIEEIAQRVRTHWDLGDAPIPNMVSLLEKNGIIVGEFATGSRDIDAFYQYYEENNCSTYCVILGADKKSFFRRQFNCAHELGHIILHERYSDLNEIDREEFRERENEANAFAAALLLPAAAFGADVAIYPNRLSHYIELKQKWHVSAMAMIMRAYSLGYITSNQYSYLMRQMSMNGYRQKEPLDDAIKYKHPVALKQAINLLMTKGNMTNQDIIALFAANNFSVSPDVVEELLDLEVGTLTTYKEPPKIIEFPALQKAEE</sequence>
<evidence type="ECO:0000313" key="4">
    <source>
        <dbReference type="Proteomes" id="UP000196386"/>
    </source>
</evidence>